<dbReference type="EMBL" id="JACAZF010000014">
    <property type="protein sequence ID" value="KAF7290793.1"/>
    <property type="molecule type" value="Genomic_DNA"/>
</dbReference>
<feature type="compositionally biased region" description="Low complexity" evidence="3">
    <location>
        <begin position="80"/>
        <end position="95"/>
    </location>
</feature>
<dbReference type="GO" id="GO:0004673">
    <property type="term" value="F:protein histidine kinase activity"/>
    <property type="evidence" value="ECO:0007669"/>
    <property type="project" value="TreeGrafter"/>
</dbReference>
<evidence type="ECO:0000256" key="1">
    <source>
        <dbReference type="ARBA" id="ARBA00022553"/>
    </source>
</evidence>
<evidence type="ECO:0000313" key="5">
    <source>
        <dbReference type="EMBL" id="KAF7290793.1"/>
    </source>
</evidence>
<dbReference type="GO" id="GO:0071474">
    <property type="term" value="P:cellular hyperosmotic response"/>
    <property type="evidence" value="ECO:0007669"/>
    <property type="project" value="TreeGrafter"/>
</dbReference>
<gene>
    <name evidence="5" type="ORF">MIND_01320300</name>
</gene>
<sequence length="459" mass="49625">MDDPFKNHLFAILSSNGNSRTAHAQISAYEGPRDAQIDFILSQVEHLLQVGASAAARVSKTKLSLSICPTCSSPAQEPVTSNENSGGPPSPSSTSRPRDDVENELQQVKNQMRDVARVCKAMAVGDLKQKLTTPVQGKLMNELKQDLNSVVDNMNSLSSEVMRISSEIGIQGQLGGQVSAYGAEGAWREMVDNLNTMAATVTQQVRSVSETTRALATGDLTMAICTEANGEWLDLKVTINSLLERLRLFADEILRITLEVGVEGRFGGQVEVPDMEGTWEQLTNNINRMVANLTVQLRSISFVIHRVGLGHFDEMVDVQAWGEMLSTKLVVSEMVTRLRHLCSELIRVTQEIGREGRLGGQAHVEGFGGTWAELVDGVNEMTTNLTNQLRATTLVMKGVASGDCSKTLEPVATGELRELELATNGIVLQFQSLSNGAKRAVLEGKTIAGTVGTGEGSWS</sequence>
<name>A0A8H6VUQ3_9AGAR</name>
<evidence type="ECO:0000256" key="3">
    <source>
        <dbReference type="SAM" id="MobiDB-lite"/>
    </source>
</evidence>
<feature type="region of interest" description="Disordered" evidence="3">
    <location>
        <begin position="70"/>
        <end position="101"/>
    </location>
</feature>
<dbReference type="GeneID" id="59352171"/>
<dbReference type="PANTHER" id="PTHR45339">
    <property type="entry name" value="HYBRID SIGNAL TRANSDUCTION HISTIDINE KINASE J"/>
    <property type="match status" value="1"/>
</dbReference>
<dbReference type="PROSITE" id="PS50885">
    <property type="entry name" value="HAMP"/>
    <property type="match status" value="1"/>
</dbReference>
<feature type="domain" description="HAMP" evidence="4">
    <location>
        <begin position="199"/>
        <end position="251"/>
    </location>
</feature>
<organism evidence="5 6">
    <name type="scientific">Mycena indigotica</name>
    <dbReference type="NCBI Taxonomy" id="2126181"/>
    <lineage>
        <taxon>Eukaryota</taxon>
        <taxon>Fungi</taxon>
        <taxon>Dikarya</taxon>
        <taxon>Basidiomycota</taxon>
        <taxon>Agaricomycotina</taxon>
        <taxon>Agaricomycetes</taxon>
        <taxon>Agaricomycetidae</taxon>
        <taxon>Agaricales</taxon>
        <taxon>Marasmiineae</taxon>
        <taxon>Mycenaceae</taxon>
        <taxon>Mycena</taxon>
    </lineage>
</organism>
<evidence type="ECO:0000313" key="6">
    <source>
        <dbReference type="Proteomes" id="UP000636479"/>
    </source>
</evidence>
<accession>A0A8H6VUQ3</accession>
<evidence type="ECO:0000256" key="2">
    <source>
        <dbReference type="ARBA" id="ARBA00023012"/>
    </source>
</evidence>
<dbReference type="GO" id="GO:0016020">
    <property type="term" value="C:membrane"/>
    <property type="evidence" value="ECO:0007669"/>
    <property type="project" value="InterPro"/>
</dbReference>
<dbReference type="Proteomes" id="UP000636479">
    <property type="component" value="Unassembled WGS sequence"/>
</dbReference>
<dbReference type="RefSeq" id="XP_037214153.1">
    <property type="nucleotide sequence ID" value="XM_037369655.1"/>
</dbReference>
<proteinExistence type="predicted"/>
<dbReference type="AlphaFoldDB" id="A0A8H6VUQ3"/>
<keyword evidence="5" id="KW-0418">Kinase</keyword>
<dbReference type="PANTHER" id="PTHR45339:SF1">
    <property type="entry name" value="HYBRID SIGNAL TRANSDUCTION HISTIDINE KINASE J"/>
    <property type="match status" value="1"/>
</dbReference>
<keyword evidence="5" id="KW-0808">Transferase</keyword>
<dbReference type="SMART" id="SM00304">
    <property type="entry name" value="HAMP"/>
    <property type="match status" value="3"/>
</dbReference>
<dbReference type="OrthoDB" id="10266508at2759"/>
<evidence type="ECO:0000259" key="4">
    <source>
        <dbReference type="PROSITE" id="PS50885"/>
    </source>
</evidence>
<reference evidence="5" key="1">
    <citation type="submission" date="2020-05" db="EMBL/GenBank/DDBJ databases">
        <title>Mycena genomes resolve the evolution of fungal bioluminescence.</title>
        <authorList>
            <person name="Tsai I.J."/>
        </authorList>
    </citation>
    <scope>NUCLEOTIDE SEQUENCE</scope>
    <source>
        <strain evidence="5">171206Taipei</strain>
    </source>
</reference>
<dbReference type="InterPro" id="IPR003660">
    <property type="entry name" value="HAMP_dom"/>
</dbReference>
<feature type="compositionally biased region" description="Polar residues" evidence="3">
    <location>
        <begin position="70"/>
        <end position="79"/>
    </location>
</feature>
<protein>
    <submittedName>
        <fullName evidence="5">Hybrid signal transduction histidine kinase J</fullName>
    </submittedName>
</protein>
<keyword evidence="2" id="KW-0902">Two-component regulatory system</keyword>
<keyword evidence="6" id="KW-1185">Reference proteome</keyword>
<comment type="caution">
    <text evidence="5">The sequence shown here is derived from an EMBL/GenBank/DDBJ whole genome shotgun (WGS) entry which is preliminary data.</text>
</comment>
<keyword evidence="1" id="KW-0597">Phosphoprotein</keyword>
<dbReference type="Gene3D" id="1.20.120.1530">
    <property type="match status" value="2"/>
</dbReference>
<dbReference type="GO" id="GO:0000160">
    <property type="term" value="P:phosphorelay signal transduction system"/>
    <property type="evidence" value="ECO:0007669"/>
    <property type="project" value="UniProtKB-KW"/>
</dbReference>
<dbReference type="Pfam" id="PF18947">
    <property type="entry name" value="HAMP_2"/>
    <property type="match status" value="2"/>
</dbReference>